<evidence type="ECO:0000256" key="3">
    <source>
        <dbReference type="ARBA" id="ARBA00022679"/>
    </source>
</evidence>
<dbReference type="AlphaFoldDB" id="A0A814DW14"/>
<sequence length="285" mass="33145">MNYPLFVESNHTAIYKAYRPRYPKELYHRILEFYFNKVNIDEINKKIPLAVDIACGSGQATIDLSSYCGHVIGIDGSENQLKQASLKDNIEYHCSTAENLTFLPSNSIDLVTVATALHWFDIETFFQQVNRILKPNDGVLCIWAIGMPLLNNSKASEILNNFCQNDLNNCWSDRVNLVINHYEPILDKFPYPTTRIKHIIEHQQEMSIYEFVNLIETWSPCQKYCEIHGKDKLKELLKMFANNLVTCYIESTNDIVDRNFINNQMIVVKWIIHLHLMKKTIVDTH</sequence>
<dbReference type="Pfam" id="PF08241">
    <property type="entry name" value="Methyltransf_11"/>
    <property type="match status" value="1"/>
</dbReference>
<dbReference type="EMBL" id="CAJNOR010004211">
    <property type="protein sequence ID" value="CAF1484458.1"/>
    <property type="molecule type" value="Genomic_DNA"/>
</dbReference>
<accession>A0A814DW14</accession>
<evidence type="ECO:0000313" key="6">
    <source>
        <dbReference type="EMBL" id="CAF1484458.1"/>
    </source>
</evidence>
<comment type="similarity">
    <text evidence="1">Belongs to the methyltransferase superfamily.</text>
</comment>
<dbReference type="PANTHER" id="PTHR44942:SF4">
    <property type="entry name" value="METHYLTRANSFERASE TYPE 11 DOMAIN-CONTAINING PROTEIN"/>
    <property type="match status" value="1"/>
</dbReference>
<dbReference type="Proteomes" id="UP000663828">
    <property type="component" value="Unassembled WGS sequence"/>
</dbReference>
<evidence type="ECO:0000256" key="2">
    <source>
        <dbReference type="ARBA" id="ARBA00022603"/>
    </source>
</evidence>
<keyword evidence="2" id="KW-0489">Methyltransferase</keyword>
<dbReference type="InterPro" id="IPR051052">
    <property type="entry name" value="Diverse_substrate_MTase"/>
</dbReference>
<dbReference type="PANTHER" id="PTHR44942">
    <property type="entry name" value="METHYLTRANSF_11 DOMAIN-CONTAINING PROTEIN"/>
    <property type="match status" value="1"/>
</dbReference>
<protein>
    <recommendedName>
        <fullName evidence="4">Methyltransferase type 11 domain-containing protein</fullName>
    </recommendedName>
</protein>
<dbReference type="OrthoDB" id="506498at2759"/>
<dbReference type="CDD" id="cd02440">
    <property type="entry name" value="AdoMet_MTases"/>
    <property type="match status" value="1"/>
</dbReference>
<feature type="domain" description="Methyltransferase type 11" evidence="4">
    <location>
        <begin position="51"/>
        <end position="136"/>
    </location>
</feature>
<name>A0A814DW14_ADIRI</name>
<dbReference type="InterPro" id="IPR029063">
    <property type="entry name" value="SAM-dependent_MTases_sf"/>
</dbReference>
<dbReference type="EMBL" id="CAJNOJ010000049">
    <property type="protein sequence ID" value="CAF0960405.1"/>
    <property type="molecule type" value="Genomic_DNA"/>
</dbReference>
<dbReference type="GO" id="GO:0008757">
    <property type="term" value="F:S-adenosylmethionine-dependent methyltransferase activity"/>
    <property type="evidence" value="ECO:0007669"/>
    <property type="project" value="InterPro"/>
</dbReference>
<keyword evidence="3" id="KW-0808">Transferase</keyword>
<dbReference type="SUPFAM" id="SSF53335">
    <property type="entry name" value="S-adenosyl-L-methionine-dependent methyltransferases"/>
    <property type="match status" value="1"/>
</dbReference>
<dbReference type="Proteomes" id="UP000663852">
    <property type="component" value="Unassembled WGS sequence"/>
</dbReference>
<dbReference type="InterPro" id="IPR013216">
    <property type="entry name" value="Methyltransf_11"/>
</dbReference>
<evidence type="ECO:0000313" key="8">
    <source>
        <dbReference type="Proteomes" id="UP000663852"/>
    </source>
</evidence>
<gene>
    <name evidence="5" type="ORF">EDS130_LOCUS12819</name>
    <name evidence="6" type="ORF">XAT740_LOCUS38722</name>
</gene>
<dbReference type="Gene3D" id="3.40.50.150">
    <property type="entry name" value="Vaccinia Virus protein VP39"/>
    <property type="match status" value="1"/>
</dbReference>
<comment type="caution">
    <text evidence="5">The sequence shown here is derived from an EMBL/GenBank/DDBJ whole genome shotgun (WGS) entry which is preliminary data.</text>
</comment>
<proteinExistence type="inferred from homology"/>
<evidence type="ECO:0000259" key="4">
    <source>
        <dbReference type="Pfam" id="PF08241"/>
    </source>
</evidence>
<evidence type="ECO:0000313" key="5">
    <source>
        <dbReference type="EMBL" id="CAF0960405.1"/>
    </source>
</evidence>
<evidence type="ECO:0000256" key="1">
    <source>
        <dbReference type="ARBA" id="ARBA00008361"/>
    </source>
</evidence>
<evidence type="ECO:0000313" key="7">
    <source>
        <dbReference type="Proteomes" id="UP000663828"/>
    </source>
</evidence>
<reference evidence="5" key="1">
    <citation type="submission" date="2021-02" db="EMBL/GenBank/DDBJ databases">
        <authorList>
            <person name="Nowell W R."/>
        </authorList>
    </citation>
    <scope>NUCLEOTIDE SEQUENCE</scope>
</reference>
<organism evidence="5 8">
    <name type="scientific">Adineta ricciae</name>
    <name type="common">Rotifer</name>
    <dbReference type="NCBI Taxonomy" id="249248"/>
    <lineage>
        <taxon>Eukaryota</taxon>
        <taxon>Metazoa</taxon>
        <taxon>Spiralia</taxon>
        <taxon>Gnathifera</taxon>
        <taxon>Rotifera</taxon>
        <taxon>Eurotatoria</taxon>
        <taxon>Bdelloidea</taxon>
        <taxon>Adinetida</taxon>
        <taxon>Adinetidae</taxon>
        <taxon>Adineta</taxon>
    </lineage>
</organism>
<dbReference type="GO" id="GO:0032259">
    <property type="term" value="P:methylation"/>
    <property type="evidence" value="ECO:0007669"/>
    <property type="project" value="UniProtKB-KW"/>
</dbReference>
<keyword evidence="7" id="KW-1185">Reference proteome</keyword>